<dbReference type="Proteomes" id="UP000011650">
    <property type="component" value="Unassembled WGS sequence"/>
</dbReference>
<feature type="coiled-coil region" evidence="1">
    <location>
        <begin position="51"/>
        <end position="85"/>
    </location>
</feature>
<evidence type="ECO:0000256" key="2">
    <source>
        <dbReference type="SAM" id="MobiDB-lite"/>
    </source>
</evidence>
<evidence type="ECO:0000313" key="3">
    <source>
        <dbReference type="EMBL" id="EMA61354.1"/>
    </source>
</evidence>
<dbReference type="AlphaFoldDB" id="M0NVR3"/>
<keyword evidence="4" id="KW-1185">Reference proteome</keyword>
<name>M0NVR3_9EURY</name>
<accession>M0NVR3</accession>
<keyword evidence="1" id="KW-0175">Coiled coil</keyword>
<protein>
    <submittedName>
        <fullName evidence="3">Uncharacterized protein</fullName>
    </submittedName>
</protein>
<evidence type="ECO:0000313" key="4">
    <source>
        <dbReference type="Proteomes" id="UP000011650"/>
    </source>
</evidence>
<comment type="caution">
    <text evidence="3">The sequence shown here is derived from an EMBL/GenBank/DDBJ whole genome shotgun (WGS) entry which is preliminary data.</text>
</comment>
<dbReference type="OrthoDB" id="331599at2157"/>
<gene>
    <name evidence="3" type="ORF">C469_06641</name>
</gene>
<dbReference type="EMBL" id="AOJG01000017">
    <property type="protein sequence ID" value="EMA61354.1"/>
    <property type="molecule type" value="Genomic_DNA"/>
</dbReference>
<sequence length="135" mass="14754">MSSTTGSHDTLDGTDGGAVDSVDGPWLRSTASAGTRPKSERYPGCHHRVRVAALTAEVEALEAEVEALEQIVESKERQRQQLIDNYETIVAARSEADDAADAESDASDETERWRLRAAVASRLERAAAWVRRSDE</sequence>
<feature type="region of interest" description="Disordered" evidence="2">
    <location>
        <begin position="1"/>
        <end position="44"/>
    </location>
</feature>
<evidence type="ECO:0000256" key="1">
    <source>
        <dbReference type="SAM" id="Coils"/>
    </source>
</evidence>
<organism evidence="3 4">
    <name type="scientific">Halorubrum lipolyticum DSM 21995</name>
    <dbReference type="NCBI Taxonomy" id="1227482"/>
    <lineage>
        <taxon>Archaea</taxon>
        <taxon>Methanobacteriati</taxon>
        <taxon>Methanobacteriota</taxon>
        <taxon>Stenosarchaea group</taxon>
        <taxon>Halobacteria</taxon>
        <taxon>Halobacteriales</taxon>
        <taxon>Haloferacaceae</taxon>
        <taxon>Halorubrum</taxon>
    </lineage>
</organism>
<dbReference type="RefSeq" id="WP_008004956.1">
    <property type="nucleotide sequence ID" value="NZ_AOJG01000017.1"/>
</dbReference>
<reference evidence="3 4" key="1">
    <citation type="journal article" date="2014" name="PLoS Genet.">
        <title>Phylogenetically driven sequencing of extremely halophilic archaea reveals strategies for static and dynamic osmo-response.</title>
        <authorList>
            <person name="Becker E.A."/>
            <person name="Seitzer P.M."/>
            <person name="Tritt A."/>
            <person name="Larsen D."/>
            <person name="Krusor M."/>
            <person name="Yao A.I."/>
            <person name="Wu D."/>
            <person name="Madern D."/>
            <person name="Eisen J.A."/>
            <person name="Darling A.E."/>
            <person name="Facciotti M.T."/>
        </authorList>
    </citation>
    <scope>NUCLEOTIDE SEQUENCE [LARGE SCALE GENOMIC DNA]</scope>
    <source>
        <strain evidence="3 4">DSM 21995</strain>
    </source>
</reference>
<proteinExistence type="predicted"/>
<dbReference type="STRING" id="1227482.C469_06641"/>
<dbReference type="PATRIC" id="fig|1227482.3.peg.1340"/>